<feature type="compositionally biased region" description="Polar residues" evidence="5">
    <location>
        <begin position="184"/>
        <end position="193"/>
    </location>
</feature>
<feature type="compositionally biased region" description="Low complexity" evidence="5">
    <location>
        <begin position="276"/>
        <end position="313"/>
    </location>
</feature>
<evidence type="ECO:0000256" key="1">
    <source>
        <dbReference type="ARBA" id="ARBA00023015"/>
    </source>
</evidence>
<feature type="compositionally biased region" description="Basic and acidic residues" evidence="5">
    <location>
        <begin position="449"/>
        <end position="458"/>
    </location>
</feature>
<gene>
    <name evidence="7" type="ORF">DASC09_048620</name>
</gene>
<dbReference type="SMART" id="SM00066">
    <property type="entry name" value="GAL4"/>
    <property type="match status" value="1"/>
</dbReference>
<comment type="caution">
    <text evidence="7">The sequence shown here is derived from an EMBL/GenBank/DDBJ whole genome shotgun (WGS) entry which is preliminary data.</text>
</comment>
<dbReference type="Pfam" id="PF00172">
    <property type="entry name" value="Zn_clus"/>
    <property type="match status" value="1"/>
</dbReference>
<feature type="region of interest" description="Disordered" evidence="5">
    <location>
        <begin position="329"/>
        <end position="362"/>
    </location>
</feature>
<dbReference type="PROSITE" id="PS00463">
    <property type="entry name" value="ZN2_CY6_FUNGAL_1"/>
    <property type="match status" value="1"/>
</dbReference>
<evidence type="ECO:0000256" key="3">
    <source>
        <dbReference type="ARBA" id="ARBA00023163"/>
    </source>
</evidence>
<keyword evidence="4" id="KW-0539">Nucleus</keyword>
<feature type="region of interest" description="Disordered" evidence="5">
    <location>
        <begin position="143"/>
        <end position="223"/>
    </location>
</feature>
<keyword evidence="3" id="KW-0804">Transcription</keyword>
<feature type="region of interest" description="Disordered" evidence="5">
    <location>
        <begin position="62"/>
        <end position="86"/>
    </location>
</feature>
<feature type="domain" description="Zn(2)-C6 fungal-type" evidence="6">
    <location>
        <begin position="14"/>
        <end position="42"/>
    </location>
</feature>
<dbReference type="PANTHER" id="PTHR31069">
    <property type="entry name" value="OLEATE-ACTIVATED TRANSCRIPTION FACTOR 1-RELATED"/>
    <property type="match status" value="1"/>
</dbReference>
<keyword evidence="2" id="KW-0238">DNA-binding</keyword>
<proteinExistence type="predicted"/>
<dbReference type="GO" id="GO:0000981">
    <property type="term" value="F:DNA-binding transcription factor activity, RNA polymerase II-specific"/>
    <property type="evidence" value="ECO:0007669"/>
    <property type="project" value="InterPro"/>
</dbReference>
<dbReference type="PANTHER" id="PTHR31069:SF32">
    <property type="entry name" value="ARGININE METABOLISM REGULATION PROTEIN II"/>
    <property type="match status" value="1"/>
</dbReference>
<dbReference type="Proteomes" id="UP001360560">
    <property type="component" value="Unassembled WGS sequence"/>
</dbReference>
<protein>
    <submittedName>
        <fullName evidence="7">Arg81 protein</fullName>
    </submittedName>
</protein>
<dbReference type="GeneID" id="90075512"/>
<dbReference type="GO" id="GO:0003677">
    <property type="term" value="F:DNA binding"/>
    <property type="evidence" value="ECO:0007669"/>
    <property type="project" value="UniProtKB-KW"/>
</dbReference>
<feature type="compositionally biased region" description="Low complexity" evidence="5">
    <location>
        <begin position="433"/>
        <end position="444"/>
    </location>
</feature>
<feature type="compositionally biased region" description="Polar residues" evidence="5">
    <location>
        <begin position="338"/>
        <end position="362"/>
    </location>
</feature>
<dbReference type="InterPro" id="IPR050675">
    <property type="entry name" value="OAF3"/>
</dbReference>
<dbReference type="Pfam" id="PF11951">
    <property type="entry name" value="Fungal_trans_2"/>
    <property type="match status" value="1"/>
</dbReference>
<dbReference type="InterPro" id="IPR021858">
    <property type="entry name" value="Fun_TF"/>
</dbReference>
<dbReference type="RefSeq" id="XP_064854533.1">
    <property type="nucleotide sequence ID" value="XM_064998461.1"/>
</dbReference>
<name>A0AAV5QT08_9ASCO</name>
<dbReference type="EMBL" id="BTFZ01000012">
    <property type="protein sequence ID" value="GMM37537.1"/>
    <property type="molecule type" value="Genomic_DNA"/>
</dbReference>
<evidence type="ECO:0000313" key="7">
    <source>
        <dbReference type="EMBL" id="GMM37537.1"/>
    </source>
</evidence>
<dbReference type="SUPFAM" id="SSF57701">
    <property type="entry name" value="Zn2/Cys6 DNA-binding domain"/>
    <property type="match status" value="1"/>
</dbReference>
<evidence type="ECO:0000259" key="6">
    <source>
        <dbReference type="PROSITE" id="PS50048"/>
    </source>
</evidence>
<evidence type="ECO:0000256" key="5">
    <source>
        <dbReference type="SAM" id="MobiDB-lite"/>
    </source>
</evidence>
<keyword evidence="8" id="KW-1185">Reference proteome</keyword>
<dbReference type="GO" id="GO:0008270">
    <property type="term" value="F:zinc ion binding"/>
    <property type="evidence" value="ECO:0007669"/>
    <property type="project" value="InterPro"/>
</dbReference>
<organism evidence="7 8">
    <name type="scientific">Saccharomycopsis crataegensis</name>
    <dbReference type="NCBI Taxonomy" id="43959"/>
    <lineage>
        <taxon>Eukaryota</taxon>
        <taxon>Fungi</taxon>
        <taxon>Dikarya</taxon>
        <taxon>Ascomycota</taxon>
        <taxon>Saccharomycotina</taxon>
        <taxon>Saccharomycetes</taxon>
        <taxon>Saccharomycopsidaceae</taxon>
        <taxon>Saccharomycopsis</taxon>
    </lineage>
</organism>
<dbReference type="CDD" id="cd00067">
    <property type="entry name" value="GAL4"/>
    <property type="match status" value="1"/>
</dbReference>
<evidence type="ECO:0000256" key="2">
    <source>
        <dbReference type="ARBA" id="ARBA00023125"/>
    </source>
</evidence>
<keyword evidence="1" id="KW-0805">Transcription regulation</keyword>
<feature type="compositionally biased region" description="Basic residues" evidence="5">
    <location>
        <begin position="252"/>
        <end position="275"/>
    </location>
</feature>
<accession>A0AAV5QT08</accession>
<evidence type="ECO:0000256" key="4">
    <source>
        <dbReference type="ARBA" id="ARBA00023242"/>
    </source>
</evidence>
<dbReference type="Gene3D" id="4.10.240.10">
    <property type="entry name" value="Zn(2)-C6 fungal-type DNA-binding domain"/>
    <property type="match status" value="1"/>
</dbReference>
<sequence length="1074" mass="122219">MGVPKVKRKKTFTGCWTCRARKVKCDTTKPACNRCKKAGIECDGYDIKLRWSKPLNFHRDGTPVAENNSNFTGTNEEEGSKNGANNGYFQRRNVEFVKYPKGMVYIMYEDMDKDLSILHSAVNLQPYETKKLGPFGVFMGDEKLKRKNQRSSNKNDSKRKKLESLDSQKSPAKLSDPLDRLARNSISNDTDINGTPLPPPPESQHKLSSPNSQPQNNFFVNHSDNNEFGTLFADSFGPSMTLFEQPSTSQINHHHHHHHHHHNLYRQPSQHHHHNNNNTNTNTNNINNNNDDNNNNNNNNNNDNNNDNNSLNNVSLPSYESQQVPFVRHPQSFGYPNHSETLPLHQNNNSIHTGLTSHNNLESTDHHYEDEAHSTNNNFSEILAPSYDVINFNTTNINNSNDNINPHDATLNPHDTSFPVSNGMEVSRLINGTTTTTTTATPVTQRAPHKSENKSKTRSLKEIESIYCNNSENSGFNSGSLFVRPMSMEDSSAPFVPQGYDSVSTEVLVPLPLTRLLMSNYVHHVADLMTVLVLPRNPWKTIYVSRAFKAIGDVLAVGYSDSSNHCTLNAIISVSAFYFRNKFQSGTEPYRYWNVVGYSARNTAKDFLNDSIEHDLYQQKYKDVLVSILSMSTIDVASGSMKSCKAYLDLCEEFIGNRMKKNRKLSPKAKTLHRIFSFHKCIEESTQIFPTSDTKEHPFFELSRFDLDGTSGISAKDESIEELRPRTFDPKLNYDSISYYNTNTLFEDIESDIAGSSFNSDVVANPKPASGITTFREKINDKGRVSIELLVNSNHGSPMLAPQSPKFIEAANENFALSPKYHPRYDDEYDADDIPLHRSSVSRALKTKSDTSSFSTDELFGLPNSIIKLFGSMVELFKLKIKVLTQVWHDRNKGQKLEDSTVDEIGKFKYEAAKFEKALNAWKLEWSLFKYDRNHEKEYQTATHKAIYFHILSFKDGISVYFYRIIKHVPYHEVEPYITSCMNNLMEIGKILTSNKAVIVPIFWQAFIAGSEANTPELQQKFADWCLRMGTIGINNYSVSYQLLNKIWEGKKRVGDDFTWIHAIRDYDVTLMLT</sequence>
<dbReference type="PROSITE" id="PS50048">
    <property type="entry name" value="ZN2_CY6_FUNGAL_2"/>
    <property type="match status" value="1"/>
</dbReference>
<feature type="region of interest" description="Disordered" evidence="5">
    <location>
        <begin position="243"/>
        <end position="316"/>
    </location>
</feature>
<feature type="compositionally biased region" description="Polar residues" evidence="5">
    <location>
        <begin position="65"/>
        <end position="74"/>
    </location>
</feature>
<evidence type="ECO:0000313" key="8">
    <source>
        <dbReference type="Proteomes" id="UP001360560"/>
    </source>
</evidence>
<dbReference type="InterPro" id="IPR001138">
    <property type="entry name" value="Zn2Cys6_DnaBD"/>
</dbReference>
<dbReference type="AlphaFoldDB" id="A0AAV5QT08"/>
<reference evidence="7 8" key="1">
    <citation type="journal article" date="2023" name="Elife">
        <title>Identification of key yeast species and microbe-microbe interactions impacting larval growth of Drosophila in the wild.</title>
        <authorList>
            <person name="Mure A."/>
            <person name="Sugiura Y."/>
            <person name="Maeda R."/>
            <person name="Honda K."/>
            <person name="Sakurai N."/>
            <person name="Takahashi Y."/>
            <person name="Watada M."/>
            <person name="Katoh T."/>
            <person name="Gotoh A."/>
            <person name="Gotoh Y."/>
            <person name="Taniguchi I."/>
            <person name="Nakamura K."/>
            <person name="Hayashi T."/>
            <person name="Katayama T."/>
            <person name="Uemura T."/>
            <person name="Hattori Y."/>
        </authorList>
    </citation>
    <scope>NUCLEOTIDE SEQUENCE [LARGE SCALE GENOMIC DNA]</scope>
    <source>
        <strain evidence="7 8">SC-9</strain>
    </source>
</reference>
<feature type="region of interest" description="Disordered" evidence="5">
    <location>
        <begin position="433"/>
        <end position="458"/>
    </location>
</feature>
<dbReference type="InterPro" id="IPR036864">
    <property type="entry name" value="Zn2-C6_fun-type_DNA-bd_sf"/>
</dbReference>
<feature type="compositionally biased region" description="Polar residues" evidence="5">
    <location>
        <begin position="206"/>
        <end position="223"/>
    </location>
</feature>